<dbReference type="RefSeq" id="WP_020836210.1">
    <property type="nucleotide sequence ID" value="NC_021833.1"/>
</dbReference>
<reference evidence="3 4" key="1">
    <citation type="journal article" date="2013" name="Genome Biol. Evol.">
        <title>Comparison of metabolic capacities and inference of gene content evolution in mosquito-associated Spiroplasma diminutum and S. taiwanense.</title>
        <authorList>
            <person name="Lo W.S."/>
            <person name="Ku C."/>
            <person name="Chen L.L."/>
            <person name="Chang T.H."/>
            <person name="Kuo C.H."/>
        </authorList>
    </citation>
    <scope>NUCLEOTIDE SEQUENCE [LARGE SCALE GENOMIC DNA]</scope>
    <source>
        <strain evidence="3">CUAS-1</strain>
    </source>
</reference>
<dbReference type="EMBL" id="CP005076">
    <property type="protein sequence ID" value="AGR41977.1"/>
    <property type="molecule type" value="Genomic_DNA"/>
</dbReference>
<evidence type="ECO:0000313" key="4">
    <source>
        <dbReference type="Proteomes" id="UP000014983"/>
    </source>
</evidence>
<evidence type="ECO:0000256" key="1">
    <source>
        <dbReference type="ARBA" id="ARBA00006525"/>
    </source>
</evidence>
<dbReference type="PANTHER" id="PTHR43022:SF1">
    <property type="entry name" value="PROTEIN SMF"/>
    <property type="match status" value="1"/>
</dbReference>
<dbReference type="InterPro" id="IPR003488">
    <property type="entry name" value="DprA"/>
</dbReference>
<dbReference type="AlphaFoldDB" id="S5M1N6"/>
<proteinExistence type="inferred from homology"/>
<dbReference type="PATRIC" id="fig|1276221.3.peg.270"/>
<dbReference type="InterPro" id="IPR057666">
    <property type="entry name" value="DrpA_SLOG"/>
</dbReference>
<keyword evidence="4" id="KW-1185">Reference proteome</keyword>
<evidence type="ECO:0000259" key="2">
    <source>
        <dbReference type="Pfam" id="PF02481"/>
    </source>
</evidence>
<evidence type="ECO:0000313" key="3">
    <source>
        <dbReference type="EMBL" id="AGR41977.1"/>
    </source>
</evidence>
<protein>
    <submittedName>
        <fullName evidence="3">DNA processing/uptake protein</fullName>
    </submittedName>
</protein>
<organism evidence="3 4">
    <name type="scientific">Spiroplasma diminutum CUAS-1</name>
    <dbReference type="NCBI Taxonomy" id="1276221"/>
    <lineage>
        <taxon>Bacteria</taxon>
        <taxon>Bacillati</taxon>
        <taxon>Mycoplasmatota</taxon>
        <taxon>Mollicutes</taxon>
        <taxon>Entomoplasmatales</taxon>
        <taxon>Spiroplasmataceae</taxon>
        <taxon>Spiroplasma</taxon>
    </lineage>
</organism>
<dbReference type="Gene3D" id="3.40.50.450">
    <property type="match status" value="1"/>
</dbReference>
<dbReference type="eggNOG" id="COG0758">
    <property type="taxonomic scope" value="Bacteria"/>
</dbReference>
<gene>
    <name evidence="3" type="ORF">SDIMI_v3c02730</name>
</gene>
<accession>S5M1N6</accession>
<sequence length="250" mass="28753">MENVLLYFSIKYKGNWDKIYHALDIKEKITHKDLEEISNKINCKFITILNPLYPNYLKNTHKPPFVIFYKGDITLLSKYHKTIAFIGGEEVNEYGIKNIDSLMSDLNEEKIIFSTIQNIGVNTEVLDNANNNGYKIVKILNQSMKDYLKKTIELPERENLLAISEIYENDTINFENNDYSNRLLCGISKAIVFVQFKGNDPVNKLFTFSVNEGKDIFAIPDTTFSKSGTNKLIKNGAKLIEFAKDILNEI</sequence>
<dbReference type="HOGENOM" id="CLU_029601_3_4_14"/>
<dbReference type="Proteomes" id="UP000014983">
    <property type="component" value="Chromosome"/>
</dbReference>
<dbReference type="InParanoid" id="S5M1N6"/>
<dbReference type="PANTHER" id="PTHR43022">
    <property type="entry name" value="PROTEIN SMF"/>
    <property type="match status" value="1"/>
</dbReference>
<comment type="similarity">
    <text evidence="1">Belongs to the DprA/Smf family.</text>
</comment>
<dbReference type="GO" id="GO:0009294">
    <property type="term" value="P:DNA-mediated transformation"/>
    <property type="evidence" value="ECO:0007669"/>
    <property type="project" value="InterPro"/>
</dbReference>
<dbReference type="KEGG" id="sdi:SDIMI_v3c02730"/>
<dbReference type="FunCoup" id="S5M1N6">
    <property type="interactions" value="127"/>
</dbReference>
<dbReference type="Pfam" id="PF02481">
    <property type="entry name" value="DNA_processg_A"/>
    <property type="match status" value="1"/>
</dbReference>
<dbReference type="STRING" id="1276221.SDIMI_v3c02730"/>
<feature type="domain" description="Smf/DprA SLOG" evidence="2">
    <location>
        <begin position="44"/>
        <end position="249"/>
    </location>
</feature>
<name>S5M1N6_9MOLU</name>
<dbReference type="OrthoDB" id="9785707at2"/>